<dbReference type="SMART" id="SM00834">
    <property type="entry name" value="CxxC_CXXC_SSSS"/>
    <property type="match status" value="1"/>
</dbReference>
<evidence type="ECO:0000259" key="1">
    <source>
        <dbReference type="SMART" id="SM00834"/>
    </source>
</evidence>
<comment type="caution">
    <text evidence="2">The sequence shown here is derived from an EMBL/GenBank/DDBJ whole genome shotgun (WGS) entry which is preliminary data.</text>
</comment>
<dbReference type="EMBL" id="ADES01000008">
    <property type="protein sequence ID" value="EIK83281.1"/>
    <property type="molecule type" value="Genomic_DNA"/>
</dbReference>
<protein>
    <recommendedName>
        <fullName evidence="1">Putative regulatory protein FmdB zinc ribbon domain-containing protein</fullName>
    </recommendedName>
</protein>
<dbReference type="Proteomes" id="UP000032875">
    <property type="component" value="Unassembled WGS sequence"/>
</dbReference>
<dbReference type="PANTHER" id="PTHR34404">
    <property type="entry name" value="REGULATORY PROTEIN, FMDB FAMILY"/>
    <property type="match status" value="1"/>
</dbReference>
<sequence length="69" mass="8009">MSYICETSEELLPTYHYRCKECGYDFSEHQSFSDEPITICPQCGKNAVRKVYSAPPINFKGKGFYRTDK</sequence>
<dbReference type="Gene3D" id="2.20.28.30">
    <property type="entry name" value="RNA polymerase ii, chain L"/>
    <property type="match status" value="1"/>
</dbReference>
<evidence type="ECO:0000313" key="2">
    <source>
        <dbReference type="EMBL" id="EIK83281.1"/>
    </source>
</evidence>
<name>I4M241_GARVA</name>
<dbReference type="InterPro" id="IPR013429">
    <property type="entry name" value="Regulatory_FmdB_Zinc_ribbon"/>
</dbReference>
<dbReference type="AlphaFoldDB" id="I4M241"/>
<dbReference type="PANTHER" id="PTHR34404:SF2">
    <property type="entry name" value="CONSERVED SERINE RICH PROTEIN"/>
    <property type="match status" value="1"/>
</dbReference>
<evidence type="ECO:0000313" key="3">
    <source>
        <dbReference type="Proteomes" id="UP000032875"/>
    </source>
</evidence>
<reference evidence="2 3" key="1">
    <citation type="journal article" date="2012" name="J. Bacteriol.">
        <title>Comparative Genomic Analyses of 17 Clinical Isolates of Gardnerella vaginalis Provide Evidence of Multiple Genetically Isolated Clades Consistent with Subspeciation into Genovars.</title>
        <authorList>
            <person name="Ahmed A."/>
            <person name="Earl J."/>
            <person name="Retchless A."/>
            <person name="Hillier S."/>
            <person name="Rabe L."/>
            <person name="Cherpes T."/>
            <person name="Powell E."/>
            <person name="Janto B."/>
            <person name="Eutsey R."/>
            <person name="Hiller N.L."/>
            <person name="Boissy R."/>
            <person name="Dahlgreen M."/>
            <person name="Hall B."/>
            <person name="Costerton J."/>
            <person name="Post J.C."/>
            <person name="Hu F."/>
            <person name="Ehrlich G."/>
        </authorList>
    </citation>
    <scope>NUCLEOTIDE SEQUENCE [LARGE SCALE GENOMIC DNA]</scope>
    <source>
        <strain evidence="2 3">1500E</strain>
    </source>
</reference>
<dbReference type="PATRIC" id="fig|698957.3.peg.480"/>
<dbReference type="NCBIfam" id="TIGR02605">
    <property type="entry name" value="CxxC_CxxC_SSSS"/>
    <property type="match status" value="1"/>
</dbReference>
<feature type="domain" description="Putative regulatory protein FmdB zinc ribbon" evidence="1">
    <location>
        <begin position="13"/>
        <end position="53"/>
    </location>
</feature>
<dbReference type="Pfam" id="PF09723">
    <property type="entry name" value="Zn_ribbon_8"/>
    <property type="match status" value="1"/>
</dbReference>
<proteinExistence type="predicted"/>
<accession>I4M241</accession>
<organism evidence="2 3">
    <name type="scientific">Gardnerella vaginalis 1500E</name>
    <dbReference type="NCBI Taxonomy" id="698957"/>
    <lineage>
        <taxon>Bacteria</taxon>
        <taxon>Bacillati</taxon>
        <taxon>Actinomycetota</taxon>
        <taxon>Actinomycetes</taxon>
        <taxon>Bifidobacteriales</taxon>
        <taxon>Bifidobacteriaceae</taxon>
        <taxon>Gardnerella</taxon>
    </lineage>
</organism>
<gene>
    <name evidence="2" type="ORF">CGSMWGv1500E_02448</name>
</gene>